<organism evidence="1 2">
    <name type="scientific">Mycobacterium talmoniae</name>
    <dbReference type="NCBI Taxonomy" id="1858794"/>
    <lineage>
        <taxon>Bacteria</taxon>
        <taxon>Bacillati</taxon>
        <taxon>Actinomycetota</taxon>
        <taxon>Actinomycetes</taxon>
        <taxon>Mycobacteriales</taxon>
        <taxon>Mycobacteriaceae</taxon>
        <taxon>Mycobacterium</taxon>
    </lineage>
</organism>
<gene>
    <name evidence="1" type="ORF">BKN37_18455</name>
</gene>
<dbReference type="EMBL" id="MLQM01000115">
    <property type="protein sequence ID" value="OHV00139.1"/>
    <property type="molecule type" value="Genomic_DNA"/>
</dbReference>
<dbReference type="Proteomes" id="UP000179734">
    <property type="component" value="Unassembled WGS sequence"/>
</dbReference>
<keyword evidence="2" id="KW-1185">Reference proteome</keyword>
<dbReference type="AlphaFoldDB" id="A0A1S1NED4"/>
<accession>A0A1S1NED4</accession>
<evidence type="ECO:0000313" key="2">
    <source>
        <dbReference type="Proteomes" id="UP000179734"/>
    </source>
</evidence>
<dbReference type="Pfam" id="PF12846">
    <property type="entry name" value="AAA_10"/>
    <property type="match status" value="1"/>
</dbReference>
<comment type="caution">
    <text evidence="1">The sequence shown here is derived from an EMBL/GenBank/DDBJ whole genome shotgun (WGS) entry which is preliminary data.</text>
</comment>
<protein>
    <submittedName>
        <fullName evidence="1">Uncharacterized protein</fullName>
    </submittedName>
</protein>
<evidence type="ECO:0000313" key="1">
    <source>
        <dbReference type="EMBL" id="OHV00139.1"/>
    </source>
</evidence>
<proteinExistence type="predicted"/>
<sequence>MTQFDVAAIQATTDIVDGNLRCTAAGYWAEYRIEALSYGERSYDEKRAVGAAHKQLFSKLMPYNPLLGGFLKPETEAEITAKSLAIGGHDGQQPVDHNDGTIRAYAEMTADRVIDLALNPASWPRSRTLLVAFPVGKSRAAARRKRAKILAQLPKSWVITPAEPHDMAWLWTASIHRGVQFMPSIAEAGRVVDFTPAYFDDGAKEDTIDGYTPNKRPAVIKITPNGARCPVYQIVLKAVFPIGQMAFPGGTELFTVLNRTSLHVDWAIRCSHIPHAKVVSDNAEVRKTLESNKFETALEPARLDDDAIAEALLDDYDAKTAVNKKGDSVWFTILIAIGGPTLEAAEEIEAILSEVFAHLEVNFERIAGLQQELWSAMLPGNPASPEIHALGDEIDIAGFSEMVPFTDSRIGSPTGPIFGQNIKSGLWDLFRINTRAILAANLPSNAVLVGGLGAGKTTLLKWGMLYDGALGHLFAGYDRSEQGELVKIAKLVPGHIILDILAPDYSIDSLKTFKHDPALAGRHTLNTYINLLKFESGSDEELALSEALTKDNITANNITSAKRLQHVLLNSDDPIDQRVGRHLRKWANYDFARALFDDTLPPVDYAAPAFIIQTYGMPAAEASELYNEHLYKRLSPEKLYMEAVYELTGYALRTVYFARQEQICSIYLPEAWHLAHKPVGQEMISILGHDSRKAGCMLWMDTHLGKEDFMPGQTSLIGIRFVGHTESEAALDNLEWAGLHPENNPEFLTDITTNFRTGQFLVRFFDQVGAIQTFLPTDAAAAEAMNTTFRAGVMA</sequence>
<reference evidence="1 2" key="1">
    <citation type="submission" date="2016-10" db="EMBL/GenBank/DDBJ databases">
        <title>Genome sequence of Mycobacterium talmonii.</title>
        <authorList>
            <person name="Greninger A.L."/>
            <person name="Elliott B."/>
            <person name="Vasireddy S."/>
            <person name="Vasireddy R."/>
        </authorList>
    </citation>
    <scope>NUCLEOTIDE SEQUENCE [LARGE SCALE GENOMIC DNA]</scope>
    <source>
        <strain evidence="2">NE-TNMC-100812</strain>
    </source>
</reference>
<name>A0A1S1NED4_9MYCO</name>